<accession>A0A318UGG9</accession>
<dbReference type="GO" id="GO:0016987">
    <property type="term" value="F:sigma factor activity"/>
    <property type="evidence" value="ECO:0007669"/>
    <property type="project" value="UniProtKB-KW"/>
</dbReference>
<dbReference type="InterPro" id="IPR013249">
    <property type="entry name" value="RNA_pol_sigma70_r4_t2"/>
</dbReference>
<dbReference type="SUPFAM" id="SSF88946">
    <property type="entry name" value="Sigma2 domain of RNA polymerase sigma factors"/>
    <property type="match status" value="1"/>
</dbReference>
<dbReference type="GO" id="GO:0003677">
    <property type="term" value="F:DNA binding"/>
    <property type="evidence" value="ECO:0007669"/>
    <property type="project" value="InterPro"/>
</dbReference>
<keyword evidence="8" id="KW-1185">Reference proteome</keyword>
<dbReference type="NCBIfam" id="TIGR02937">
    <property type="entry name" value="sigma70-ECF"/>
    <property type="match status" value="1"/>
</dbReference>
<evidence type="ECO:0000256" key="4">
    <source>
        <dbReference type="ARBA" id="ARBA00023163"/>
    </source>
</evidence>
<sequence>MAKTIEDLSDRLLLEKYSQGNTSAYNVLFKRYYDSLYRFALKNVKDSFAAEELTMDVMLGLWKKKGDIFVEDDLKAYLFRSVKNAVYNHYRKKLLPTVPLEIVRDEQLLSGKAADHELQSRELESVYRQKLEQLSPQRRRVYELSREQNMSYAEIAKDMDLSVNTVENYMVASLSFFRKQLKEHADYTLIFAFSLFFL</sequence>
<evidence type="ECO:0000313" key="7">
    <source>
        <dbReference type="EMBL" id="PYF75201.1"/>
    </source>
</evidence>
<protein>
    <submittedName>
        <fullName evidence="7">RNA polymerase sigma-70 factor (ECF subfamily)</fullName>
    </submittedName>
</protein>
<organism evidence="7 8">
    <name type="scientific">Pedobacter nutrimenti</name>
    <dbReference type="NCBI Taxonomy" id="1241337"/>
    <lineage>
        <taxon>Bacteria</taxon>
        <taxon>Pseudomonadati</taxon>
        <taxon>Bacteroidota</taxon>
        <taxon>Sphingobacteriia</taxon>
        <taxon>Sphingobacteriales</taxon>
        <taxon>Sphingobacteriaceae</taxon>
        <taxon>Pedobacter</taxon>
    </lineage>
</organism>
<dbReference type="Pfam" id="PF04542">
    <property type="entry name" value="Sigma70_r2"/>
    <property type="match status" value="1"/>
</dbReference>
<comment type="caution">
    <text evidence="7">The sequence shown here is derived from an EMBL/GenBank/DDBJ whole genome shotgun (WGS) entry which is preliminary data.</text>
</comment>
<evidence type="ECO:0000313" key="8">
    <source>
        <dbReference type="Proteomes" id="UP000248198"/>
    </source>
</evidence>
<dbReference type="Proteomes" id="UP000248198">
    <property type="component" value="Unassembled WGS sequence"/>
</dbReference>
<dbReference type="Pfam" id="PF08281">
    <property type="entry name" value="Sigma70_r4_2"/>
    <property type="match status" value="1"/>
</dbReference>
<keyword evidence="2" id="KW-0805">Transcription regulation</keyword>
<dbReference type="PANTHER" id="PTHR43133">
    <property type="entry name" value="RNA POLYMERASE ECF-TYPE SIGMA FACTO"/>
    <property type="match status" value="1"/>
</dbReference>
<proteinExistence type="inferred from homology"/>
<evidence type="ECO:0000256" key="2">
    <source>
        <dbReference type="ARBA" id="ARBA00023015"/>
    </source>
</evidence>
<evidence type="ECO:0000256" key="3">
    <source>
        <dbReference type="ARBA" id="ARBA00023082"/>
    </source>
</evidence>
<name>A0A318UGG9_9SPHI</name>
<dbReference type="EMBL" id="QKLU01000003">
    <property type="protein sequence ID" value="PYF75201.1"/>
    <property type="molecule type" value="Genomic_DNA"/>
</dbReference>
<evidence type="ECO:0000259" key="6">
    <source>
        <dbReference type="Pfam" id="PF08281"/>
    </source>
</evidence>
<comment type="similarity">
    <text evidence="1">Belongs to the sigma-70 factor family. ECF subfamily.</text>
</comment>
<keyword evidence="3" id="KW-0731">Sigma factor</keyword>
<dbReference type="Gene3D" id="1.10.10.10">
    <property type="entry name" value="Winged helix-like DNA-binding domain superfamily/Winged helix DNA-binding domain"/>
    <property type="match status" value="1"/>
</dbReference>
<feature type="domain" description="RNA polymerase sigma-70 region 2" evidence="5">
    <location>
        <begin position="28"/>
        <end position="93"/>
    </location>
</feature>
<dbReference type="InterPro" id="IPR036388">
    <property type="entry name" value="WH-like_DNA-bd_sf"/>
</dbReference>
<dbReference type="InterPro" id="IPR039425">
    <property type="entry name" value="RNA_pol_sigma-70-like"/>
</dbReference>
<feature type="domain" description="RNA polymerase sigma factor 70 region 4 type 2" evidence="6">
    <location>
        <begin position="128"/>
        <end position="170"/>
    </location>
</feature>
<gene>
    <name evidence="7" type="ORF">B0O44_103651</name>
</gene>
<dbReference type="InterPro" id="IPR014284">
    <property type="entry name" value="RNA_pol_sigma-70_dom"/>
</dbReference>
<dbReference type="GO" id="GO:0006352">
    <property type="term" value="P:DNA-templated transcription initiation"/>
    <property type="evidence" value="ECO:0007669"/>
    <property type="project" value="InterPro"/>
</dbReference>
<dbReference type="SUPFAM" id="SSF88659">
    <property type="entry name" value="Sigma3 and sigma4 domains of RNA polymerase sigma factors"/>
    <property type="match status" value="1"/>
</dbReference>
<dbReference type="InterPro" id="IPR013325">
    <property type="entry name" value="RNA_pol_sigma_r2"/>
</dbReference>
<dbReference type="InterPro" id="IPR007627">
    <property type="entry name" value="RNA_pol_sigma70_r2"/>
</dbReference>
<dbReference type="AlphaFoldDB" id="A0A318UGG9"/>
<dbReference type="PANTHER" id="PTHR43133:SF46">
    <property type="entry name" value="RNA POLYMERASE SIGMA-70 FACTOR ECF SUBFAMILY"/>
    <property type="match status" value="1"/>
</dbReference>
<dbReference type="NCBIfam" id="TIGR02985">
    <property type="entry name" value="Sig70_bacteroi1"/>
    <property type="match status" value="1"/>
</dbReference>
<dbReference type="InterPro" id="IPR014327">
    <property type="entry name" value="RNA_pol_sigma70_bacteroid"/>
</dbReference>
<evidence type="ECO:0000259" key="5">
    <source>
        <dbReference type="Pfam" id="PF04542"/>
    </source>
</evidence>
<reference evidence="7 8" key="1">
    <citation type="submission" date="2018-06" db="EMBL/GenBank/DDBJ databases">
        <title>Genomic Encyclopedia of Archaeal and Bacterial Type Strains, Phase II (KMG-II): from individual species to whole genera.</title>
        <authorList>
            <person name="Goeker M."/>
        </authorList>
    </citation>
    <scope>NUCLEOTIDE SEQUENCE [LARGE SCALE GENOMIC DNA]</scope>
    <source>
        <strain evidence="7 8">DSM 27372</strain>
    </source>
</reference>
<dbReference type="RefSeq" id="WP_110830351.1">
    <property type="nucleotide sequence ID" value="NZ_QKLU01000003.1"/>
</dbReference>
<dbReference type="InterPro" id="IPR013324">
    <property type="entry name" value="RNA_pol_sigma_r3/r4-like"/>
</dbReference>
<dbReference type="OrthoDB" id="711087at2"/>
<evidence type="ECO:0000256" key="1">
    <source>
        <dbReference type="ARBA" id="ARBA00010641"/>
    </source>
</evidence>
<keyword evidence="4" id="KW-0804">Transcription</keyword>
<dbReference type="Gene3D" id="1.10.1740.10">
    <property type="match status" value="1"/>
</dbReference>